<reference evidence="2 3" key="1">
    <citation type="submission" date="2018-06" db="EMBL/GenBank/DDBJ databases">
        <authorList>
            <consortium name="Pathogen Informatics"/>
            <person name="Doyle S."/>
        </authorList>
    </citation>
    <scope>NUCLEOTIDE SEQUENCE [LARGE SCALE GENOMIC DNA]</scope>
    <source>
        <strain evidence="2 3">NCTC13163</strain>
    </source>
</reference>
<dbReference type="EMBL" id="UGGP01000001">
    <property type="protein sequence ID" value="STO08150.1"/>
    <property type="molecule type" value="Genomic_DNA"/>
</dbReference>
<feature type="transmembrane region" description="Helical" evidence="1">
    <location>
        <begin position="12"/>
        <end position="32"/>
    </location>
</feature>
<keyword evidence="1" id="KW-0472">Membrane</keyword>
<dbReference type="Proteomes" id="UP000254060">
    <property type="component" value="Unassembled WGS sequence"/>
</dbReference>
<organism evidence="2 3">
    <name type="scientific">Exiguobacterium aurantiacum</name>
    <dbReference type="NCBI Taxonomy" id="33987"/>
    <lineage>
        <taxon>Bacteria</taxon>
        <taxon>Bacillati</taxon>
        <taxon>Bacillota</taxon>
        <taxon>Bacilli</taxon>
        <taxon>Bacillales</taxon>
        <taxon>Bacillales Family XII. Incertae Sedis</taxon>
        <taxon>Exiguobacterium</taxon>
    </lineage>
</organism>
<dbReference type="AlphaFoldDB" id="A0A377FTL1"/>
<keyword evidence="1" id="KW-0812">Transmembrane</keyword>
<protein>
    <submittedName>
        <fullName evidence="2">Uncharacterized protein</fullName>
    </submittedName>
</protein>
<dbReference type="RefSeq" id="WP_029335034.1">
    <property type="nucleotide sequence ID" value="NZ_UGGP01000001.1"/>
</dbReference>
<gene>
    <name evidence="2" type="ORF">NCTC13163_01519</name>
</gene>
<feature type="transmembrane region" description="Helical" evidence="1">
    <location>
        <begin position="41"/>
        <end position="69"/>
    </location>
</feature>
<dbReference type="STRING" id="1397694.GCA_000702585_02016"/>
<keyword evidence="1" id="KW-1133">Transmembrane helix</keyword>
<dbReference type="OrthoDB" id="2357361at2"/>
<evidence type="ECO:0000313" key="3">
    <source>
        <dbReference type="Proteomes" id="UP000254060"/>
    </source>
</evidence>
<accession>A0A377FTL1</accession>
<proteinExistence type="predicted"/>
<sequence length="71" mass="8237">MDLIFLMQDRALPLLLLATFLILNIVFVIGIWKRRAHFSKVFLVFASSFACFLVTSSLILILFTMFFGYNQ</sequence>
<name>A0A377FTL1_9BACL</name>
<evidence type="ECO:0000313" key="2">
    <source>
        <dbReference type="EMBL" id="STO08150.1"/>
    </source>
</evidence>
<evidence type="ECO:0000256" key="1">
    <source>
        <dbReference type="SAM" id="Phobius"/>
    </source>
</evidence>